<gene>
    <name evidence="1" type="ORF">H4W34_003065</name>
</gene>
<proteinExistence type="predicted"/>
<dbReference type="Proteomes" id="UP000627838">
    <property type="component" value="Unassembled WGS sequence"/>
</dbReference>
<evidence type="ECO:0000313" key="2">
    <source>
        <dbReference type="Proteomes" id="UP000627838"/>
    </source>
</evidence>
<dbReference type="RefSeq" id="WP_192759817.1">
    <property type="nucleotide sequence ID" value="NZ_JADBDZ010000001.1"/>
</dbReference>
<reference evidence="1 2" key="1">
    <citation type="submission" date="2020-10" db="EMBL/GenBank/DDBJ databases">
        <title>Sequencing the genomes of 1000 actinobacteria strains.</title>
        <authorList>
            <person name="Klenk H.-P."/>
        </authorList>
    </citation>
    <scope>NUCLEOTIDE SEQUENCE [LARGE SCALE GENOMIC DNA]</scope>
    <source>
        <strain evidence="1 2">DSM 46744</strain>
    </source>
</reference>
<protein>
    <submittedName>
        <fullName evidence="1">Uncharacterized protein</fullName>
    </submittedName>
</protein>
<evidence type="ECO:0000313" key="1">
    <source>
        <dbReference type="EMBL" id="MBE1533232.1"/>
    </source>
</evidence>
<keyword evidence="2" id="KW-1185">Reference proteome</keyword>
<comment type="caution">
    <text evidence="1">The sequence shown here is derived from an EMBL/GenBank/DDBJ whole genome shotgun (WGS) entry which is preliminary data.</text>
</comment>
<dbReference type="EMBL" id="JADBDZ010000001">
    <property type="protein sequence ID" value="MBE1533232.1"/>
    <property type="molecule type" value="Genomic_DNA"/>
</dbReference>
<sequence>MGVDERRVIPQLRFVPHDRFEYARDLVDHLSDAGLRAFSSWECVPATVSVTTHSLEAGPRWSQTLWCLPWPGREVLYWQWPRVAYRDGVLLGRWFEPFCPLAATAHAAAHLIVVVGSAHDVSDEPGRLPLQHS</sequence>
<organism evidence="1 2">
    <name type="scientific">Actinomadura algeriensis</name>
    <dbReference type="NCBI Taxonomy" id="1679523"/>
    <lineage>
        <taxon>Bacteria</taxon>
        <taxon>Bacillati</taxon>
        <taxon>Actinomycetota</taxon>
        <taxon>Actinomycetes</taxon>
        <taxon>Streptosporangiales</taxon>
        <taxon>Thermomonosporaceae</taxon>
        <taxon>Actinomadura</taxon>
    </lineage>
</organism>
<accession>A0ABR9JRN9</accession>
<name>A0ABR9JRN9_9ACTN</name>